<evidence type="ECO:0000256" key="14">
    <source>
        <dbReference type="ARBA" id="ARBA00047754"/>
    </source>
</evidence>
<evidence type="ECO:0000256" key="6">
    <source>
        <dbReference type="ARBA" id="ARBA00022634"/>
    </source>
</evidence>
<dbReference type="InterPro" id="IPR004042">
    <property type="entry name" value="Intein_endonuc_central"/>
</dbReference>
<dbReference type="SUPFAM" id="SSF51294">
    <property type="entry name" value="Hedgehog/intein (Hint) domain"/>
    <property type="match status" value="1"/>
</dbReference>
<dbReference type="SUPFAM" id="SSF55608">
    <property type="entry name" value="Homing endonucleases"/>
    <property type="match status" value="1"/>
</dbReference>
<comment type="function">
    <text evidence="12">Catalyzes the reduction of ribonucleotides to deoxyribonucleotides. May function to provide a pool of deoxyribonucleotide precursors for DNA repair during oxygen limitation and/or for immediate growth after restoration of oxygen.</text>
</comment>
<dbReference type="GO" id="GO:0004519">
    <property type="term" value="F:endonuclease activity"/>
    <property type="evidence" value="ECO:0007669"/>
    <property type="project" value="InterPro"/>
</dbReference>
<dbReference type="GO" id="GO:0000166">
    <property type="term" value="F:nucleotide binding"/>
    <property type="evidence" value="ECO:0007669"/>
    <property type="project" value="UniProtKB-KW"/>
</dbReference>
<dbReference type="PANTHER" id="PTHR43371">
    <property type="entry name" value="VITAMIN B12-DEPENDENT RIBONUCLEOTIDE REDUCTASE"/>
    <property type="match status" value="1"/>
</dbReference>
<dbReference type="SMART" id="SM00306">
    <property type="entry name" value="HintN"/>
    <property type="match status" value="1"/>
</dbReference>
<dbReference type="GO" id="GO:0071897">
    <property type="term" value="P:DNA biosynthetic process"/>
    <property type="evidence" value="ECO:0007669"/>
    <property type="project" value="UniProtKB-KW"/>
</dbReference>
<dbReference type="RefSeq" id="WP_100669150.1">
    <property type="nucleotide sequence ID" value="NZ_CP024955.1"/>
</dbReference>
<dbReference type="NCBIfam" id="TIGR01445">
    <property type="entry name" value="intein_Nterm"/>
    <property type="match status" value="1"/>
</dbReference>
<dbReference type="OrthoDB" id="9762933at2"/>
<dbReference type="PANTHER" id="PTHR43371:SF1">
    <property type="entry name" value="RIBONUCLEOSIDE-DIPHOSPHATE REDUCTASE"/>
    <property type="match status" value="1"/>
</dbReference>
<comment type="cofactor">
    <cofactor evidence="1">
        <name>adenosylcob(III)alamin</name>
        <dbReference type="ChEBI" id="CHEBI:18408"/>
    </cofactor>
</comment>
<dbReference type="EMBL" id="CP024955">
    <property type="protein sequence ID" value="ATY86413.1"/>
    <property type="molecule type" value="Genomic_DNA"/>
</dbReference>
<evidence type="ECO:0000256" key="3">
    <source>
        <dbReference type="ARBA" id="ARBA00012274"/>
    </source>
</evidence>
<organism evidence="17 18">
    <name type="scientific">Kyrpidia spormannii</name>
    <dbReference type="NCBI Taxonomy" id="2055160"/>
    <lineage>
        <taxon>Bacteria</taxon>
        <taxon>Bacillati</taxon>
        <taxon>Bacillota</taxon>
        <taxon>Bacilli</taxon>
        <taxon>Bacillales</taxon>
        <taxon>Alicyclobacillaceae</taxon>
        <taxon>Kyrpidia</taxon>
    </lineage>
</organism>
<gene>
    <name evidence="17" type="ORF">CVV65_03775</name>
</gene>
<evidence type="ECO:0000256" key="8">
    <source>
        <dbReference type="ARBA" id="ARBA00022813"/>
    </source>
</evidence>
<dbReference type="Pfam" id="PF12637">
    <property type="entry name" value="TSCPD"/>
    <property type="match status" value="1"/>
</dbReference>
<dbReference type="PROSITE" id="PS50817">
    <property type="entry name" value="INTEIN_N_TER"/>
    <property type="match status" value="1"/>
</dbReference>
<evidence type="ECO:0000256" key="5">
    <source>
        <dbReference type="ARBA" id="ARBA00022628"/>
    </source>
</evidence>
<accession>A0A2K8NAT4</accession>
<dbReference type="InterPro" id="IPR050862">
    <property type="entry name" value="RdRp_reductase_class-2"/>
</dbReference>
<evidence type="ECO:0000313" key="17">
    <source>
        <dbReference type="EMBL" id="ATY86413.1"/>
    </source>
</evidence>
<dbReference type="SMART" id="SM00305">
    <property type="entry name" value="HintC"/>
    <property type="match status" value="1"/>
</dbReference>
<name>A0A2K8NAT4_9BACL</name>
<dbReference type="InterPro" id="IPR000788">
    <property type="entry name" value="RNR_lg_C"/>
</dbReference>
<reference evidence="18" key="1">
    <citation type="submission" date="2017-11" db="EMBL/GenBank/DDBJ databases">
        <title>Complete Genome Sequence of Kyrpidia sp. Strain EA-1, a thermophilic, hydrogen-oxidizing Bacterium, isolated from the Azores.</title>
        <authorList>
            <person name="Reiner J.E."/>
            <person name="Lapp C.J."/>
            <person name="Bunk B."/>
            <person name="Gescher J."/>
        </authorList>
    </citation>
    <scope>NUCLEOTIDE SEQUENCE [LARGE SCALE GENOMIC DNA]</scope>
    <source>
        <strain evidence="18">EA-1</strain>
    </source>
</reference>
<dbReference type="Proteomes" id="UP000231932">
    <property type="component" value="Chromosome"/>
</dbReference>
<proteinExistence type="inferred from homology"/>
<evidence type="ECO:0000256" key="1">
    <source>
        <dbReference type="ARBA" id="ARBA00001922"/>
    </source>
</evidence>
<dbReference type="EC" id="1.17.4.1" evidence="3"/>
<evidence type="ECO:0000256" key="9">
    <source>
        <dbReference type="ARBA" id="ARBA00023000"/>
    </source>
</evidence>
<evidence type="ECO:0000256" key="4">
    <source>
        <dbReference type="ARBA" id="ARBA00014409"/>
    </source>
</evidence>
<feature type="region of interest" description="Disordered" evidence="15">
    <location>
        <begin position="1405"/>
        <end position="1446"/>
    </location>
</feature>
<dbReference type="Pfam" id="PF02867">
    <property type="entry name" value="Ribonuc_red_lgC"/>
    <property type="match status" value="1"/>
</dbReference>
<dbReference type="InterPro" id="IPR004860">
    <property type="entry name" value="LAGLIDADG_dom"/>
</dbReference>
<evidence type="ECO:0000256" key="15">
    <source>
        <dbReference type="SAM" id="MobiDB-lite"/>
    </source>
</evidence>
<evidence type="ECO:0000256" key="10">
    <source>
        <dbReference type="ARBA" id="ARBA00023002"/>
    </source>
</evidence>
<keyword evidence="9" id="KW-0651">Protein splicing</keyword>
<keyword evidence="8" id="KW-0068">Autocatalytic cleavage</keyword>
<feature type="compositionally biased region" description="Basic and acidic residues" evidence="15">
    <location>
        <begin position="1418"/>
        <end position="1428"/>
    </location>
</feature>
<dbReference type="PROSITE" id="PS50819">
    <property type="entry name" value="INTEIN_ENDONUCLEASE"/>
    <property type="match status" value="1"/>
</dbReference>
<dbReference type="SUPFAM" id="SSF51998">
    <property type="entry name" value="PFL-like glycyl radical enzymes"/>
    <property type="match status" value="2"/>
</dbReference>
<dbReference type="Pfam" id="PF14528">
    <property type="entry name" value="LAGLIDADG_3"/>
    <property type="match status" value="1"/>
</dbReference>
<dbReference type="PROSITE" id="PS50818">
    <property type="entry name" value="INTEIN_C_TER"/>
    <property type="match status" value="1"/>
</dbReference>
<dbReference type="NCBIfam" id="TIGR01443">
    <property type="entry name" value="intein_Cterm"/>
    <property type="match status" value="1"/>
</dbReference>
<evidence type="ECO:0000256" key="12">
    <source>
        <dbReference type="ARBA" id="ARBA00025437"/>
    </source>
</evidence>
<sequence length="1483" mass="164621">MEQKDRTMLPFTEEDRLSPTGERIVADRYLLKDAKKESLKPGSLVVAVIDKKRAYHELGKVVTVDPSRRTAVVELRDGHRIEQSYDDLDVLKEQSPREMWRRIAKGAAAVTKDPGLWEERFYQLQSGWKYVPGGRINASMGTGFQTTSYNCFVIPSVGPRLRDYAKSFGQTLEIQARSGGVGMNLSRIPPRGSLIPVSKGPRRSHLQLVLDVWHPDLFDFLQESYPHSTKVVRVNRAFLQAVEDRADWTFVFPDSSFDGYDDLWDGDLAKWMKQDLPVKYGTTVPALTVYDKILESGVVMTEEVLGTVLVPGDSRGTIAETLGDMWEEMARGRRTAVILSSLRPRYTYVKGVNGRSSGAYSWGILYDKGNQVFGDGFGPVGVGEIMSVGCQLTLQGGSRRGALMLILNDRHADLHRFIQAKQVEGVITGANVSVGISEEFMQVKQQGGDWSLGFPRMEEMDDFDGDFGRWEATGRELVVTETLPAEELWEEIITSAWKSAEPGVVFLGRYNAMSNSWYYNPIIATNPCFHPDTRVATEFGYLRLEDLYHRVGSAPFKVLTDDRVHRRVEVVNGRSYAVPGVSPRPAVVFPTGRKQTVKVALKNGMELKVTPDHRLLTSDGWKEAGELQPGDLVLIQSGEGLFPEKDGLGRDWGWFLGWLVGDGWISKRGDVGMVFGREDAEVIPEMIRIGKELSGAEAKVFERENGVFQVFWWRKEFRDRLLSLGVKQVRAEDKRVPAAVFEASRETVRAFLQALFSSDGAVYENDEHHRTVRMTSASKSLLQDVQLLLLNFGIHGKIYDRPKRNQAKFQYQTISGESRVYESKGFYELILSGNNVAVFAEKIGFALVTRKQEALQRISRPSRKREKFYSAVAGVEPGEEVTVYDVSEPETHSLVASGIVAHNCGEQGLPAFGICNLGAVVLSKFTTGFEDSGVEATFSDPTKEEYIRGWLRKHFDDERAEFFLHHIRWEALEETVRTGVRFQDAVIDATYYPFEENRENQLGERRVGLGIMGLHDLLIHCGVRYGSEESTRLIDVLIGMMAEWSYLESVELAKENGPFPRFDAEKFLQSGYMRHMAAERPHVVEAIRKYGVRNVTTMTIAPTGTTGTMVGCSTGCEPYYAWSYFRNSRLGMFEENAQIVDDYLALHPGVDREHLPDYFVTAMELTPEEHVRVQAALQKWIDSSISKTCNAPESYTVEDTKQLYDLAYDLGCKGVTIYRDGSRSEQVLALSEDRLKKEGAGAGEGAQTGTAAVEAGAAAPQAAVAAESPGTGRPNTTKYVKRKRPDVLYGATYKKETPLGTAYITINDDPEDHLAREIFVNIGKAGSDVYAANEALGRAITLYLMDSQNPDKEAVLVRHFSGIGGYSAVGFGERRITSVPDAIAKSLIEHSETFPLRHGGVYHAAASQGAPDTGGGADGKDASGDGHGRGTGGGHGDHGHGNGNGRSLRGFNIGKDLCPNCHRMSLVRQGGCFECEACGYSKC</sequence>
<evidence type="ECO:0000256" key="13">
    <source>
        <dbReference type="ARBA" id="ARBA00033050"/>
    </source>
</evidence>
<dbReference type="InterPro" id="IPR036844">
    <property type="entry name" value="Hint_dom_sf"/>
</dbReference>
<dbReference type="KEGG" id="kyr:CVV65_03775"/>
<dbReference type="GO" id="GO:0031419">
    <property type="term" value="F:cobalamin binding"/>
    <property type="evidence" value="ECO:0007669"/>
    <property type="project" value="UniProtKB-KW"/>
</dbReference>
<dbReference type="CDD" id="cd00081">
    <property type="entry name" value="Hint"/>
    <property type="match status" value="1"/>
</dbReference>
<dbReference type="Pfam" id="PF14890">
    <property type="entry name" value="Intein_splicing"/>
    <property type="match status" value="1"/>
</dbReference>
<evidence type="ECO:0000259" key="16">
    <source>
        <dbReference type="PROSITE" id="PS50819"/>
    </source>
</evidence>
<evidence type="ECO:0000256" key="2">
    <source>
        <dbReference type="ARBA" id="ARBA00007405"/>
    </source>
</evidence>
<comment type="catalytic activity">
    <reaction evidence="14">
        <text>a 2'-deoxyribonucleoside 5'-diphosphate + [thioredoxin]-disulfide + H2O = a ribonucleoside 5'-diphosphate + [thioredoxin]-dithiol</text>
        <dbReference type="Rhea" id="RHEA:23252"/>
        <dbReference type="Rhea" id="RHEA-COMP:10698"/>
        <dbReference type="Rhea" id="RHEA-COMP:10700"/>
        <dbReference type="ChEBI" id="CHEBI:15377"/>
        <dbReference type="ChEBI" id="CHEBI:29950"/>
        <dbReference type="ChEBI" id="CHEBI:50058"/>
        <dbReference type="ChEBI" id="CHEBI:57930"/>
        <dbReference type="ChEBI" id="CHEBI:73316"/>
        <dbReference type="EC" id="1.17.4.1"/>
    </reaction>
</comment>
<evidence type="ECO:0000256" key="11">
    <source>
        <dbReference type="ARBA" id="ARBA00023285"/>
    </source>
</evidence>
<dbReference type="InterPro" id="IPR030934">
    <property type="entry name" value="Intein_C"/>
</dbReference>
<dbReference type="InterPro" id="IPR027434">
    <property type="entry name" value="Homing_endonucl"/>
</dbReference>
<dbReference type="GO" id="GO:0016539">
    <property type="term" value="P:intein-mediated protein splicing"/>
    <property type="evidence" value="ECO:0007669"/>
    <property type="project" value="InterPro"/>
</dbReference>
<dbReference type="Gene3D" id="2.170.16.10">
    <property type="entry name" value="Hedgehog/Intein (Hint) domain"/>
    <property type="match status" value="1"/>
</dbReference>
<dbReference type="GO" id="GO:0004748">
    <property type="term" value="F:ribonucleoside-diphosphate reductase activity, thioredoxin disulfide as acceptor"/>
    <property type="evidence" value="ECO:0007669"/>
    <property type="project" value="UniProtKB-EC"/>
</dbReference>
<comment type="similarity">
    <text evidence="2">Belongs to the ribonucleoside diphosphate reductase class-2 family.</text>
</comment>
<keyword evidence="10" id="KW-0560">Oxidoreductase</keyword>
<keyword evidence="5" id="KW-0846">Cobalamin</keyword>
<dbReference type="InterPro" id="IPR006141">
    <property type="entry name" value="Intein_N"/>
</dbReference>
<dbReference type="Gene3D" id="3.10.28.10">
    <property type="entry name" value="Homing endonucleases"/>
    <property type="match status" value="1"/>
</dbReference>
<keyword evidence="6" id="KW-0237">DNA synthesis</keyword>
<dbReference type="Gene3D" id="3.20.70.20">
    <property type="match status" value="3"/>
</dbReference>
<dbReference type="InterPro" id="IPR024434">
    <property type="entry name" value="TSCPD_dom"/>
</dbReference>
<protein>
    <recommendedName>
        <fullName evidence="4">Vitamin B12-dependent ribonucleotide reductase</fullName>
        <ecNumber evidence="3">1.17.4.1</ecNumber>
    </recommendedName>
    <alternativeName>
        <fullName evidence="13">Ribonucleoside-diphosphate reductase NrdJ</fullName>
    </alternativeName>
</protein>
<evidence type="ECO:0000256" key="7">
    <source>
        <dbReference type="ARBA" id="ARBA00022741"/>
    </source>
</evidence>
<dbReference type="InterPro" id="IPR006142">
    <property type="entry name" value="INTEIN"/>
</dbReference>
<keyword evidence="18" id="KW-1185">Reference proteome</keyword>
<feature type="domain" description="DOD-type homing endonuclease" evidence="16">
    <location>
        <begin position="655"/>
        <end position="794"/>
    </location>
</feature>
<keyword evidence="11" id="KW-0170">Cobalt</keyword>
<dbReference type="InterPro" id="IPR003587">
    <property type="entry name" value="Hint_dom_N"/>
</dbReference>
<dbReference type="PRINTS" id="PR00379">
    <property type="entry name" value="INTEIN"/>
</dbReference>
<keyword evidence="7" id="KW-0547">Nucleotide-binding</keyword>
<dbReference type="InterPro" id="IPR003586">
    <property type="entry name" value="Hint_dom_C"/>
</dbReference>
<evidence type="ECO:0000313" key="18">
    <source>
        <dbReference type="Proteomes" id="UP000231932"/>
    </source>
</evidence>